<dbReference type="Pfam" id="PF00270">
    <property type="entry name" value="DEAD"/>
    <property type="match status" value="1"/>
</dbReference>
<dbReference type="PROSITE" id="PS51194">
    <property type="entry name" value="HELICASE_CTER"/>
    <property type="match status" value="1"/>
</dbReference>
<dbReference type="PIRSF" id="PIRSF005496">
    <property type="entry name" value="ATP_hel_hrpB"/>
    <property type="match status" value="1"/>
</dbReference>
<dbReference type="InterPro" id="IPR014001">
    <property type="entry name" value="Helicase_ATP-bd"/>
</dbReference>
<dbReference type="InterPro" id="IPR013689">
    <property type="entry name" value="RNA_helicase_ATP-dep_HrpB_C"/>
</dbReference>
<evidence type="ECO:0000313" key="8">
    <source>
        <dbReference type="Proteomes" id="UP000019226"/>
    </source>
</evidence>
<dbReference type="CDD" id="cd18791">
    <property type="entry name" value="SF2_C_RHA"/>
    <property type="match status" value="1"/>
</dbReference>
<dbReference type="InterPro" id="IPR027417">
    <property type="entry name" value="P-loop_NTPase"/>
</dbReference>
<keyword evidence="2" id="KW-0378">Hydrolase</keyword>
<name>A0ABM5PLP9_9CORY</name>
<organism evidence="7 8">
    <name type="scientific">Corynebacterium casei LMG S-19264</name>
    <dbReference type="NCBI Taxonomy" id="1285583"/>
    <lineage>
        <taxon>Bacteria</taxon>
        <taxon>Bacillati</taxon>
        <taxon>Actinomycetota</taxon>
        <taxon>Actinomycetes</taxon>
        <taxon>Mycobacteriales</taxon>
        <taxon>Corynebacteriaceae</taxon>
        <taxon>Corynebacterium</taxon>
    </lineage>
</organism>
<protein>
    <submittedName>
        <fullName evidence="7">ATP-dependent helicase</fullName>
    </submittedName>
</protein>
<dbReference type="InterPro" id="IPR011545">
    <property type="entry name" value="DEAD/DEAH_box_helicase_dom"/>
</dbReference>
<keyword evidence="8" id="KW-1185">Reference proteome</keyword>
<dbReference type="SMART" id="SM00487">
    <property type="entry name" value="DEXDc"/>
    <property type="match status" value="1"/>
</dbReference>
<evidence type="ECO:0000313" key="7">
    <source>
        <dbReference type="EMBL" id="AHI18798.1"/>
    </source>
</evidence>
<evidence type="ECO:0000259" key="6">
    <source>
        <dbReference type="PROSITE" id="PS51194"/>
    </source>
</evidence>
<dbReference type="GeneID" id="82876422"/>
<gene>
    <name evidence="7" type="ORF">CCASEI_01065</name>
</gene>
<dbReference type="GO" id="GO:0004386">
    <property type="term" value="F:helicase activity"/>
    <property type="evidence" value="ECO:0007669"/>
    <property type="project" value="UniProtKB-KW"/>
</dbReference>
<reference evidence="8" key="1">
    <citation type="submission" date="2013-02" db="EMBL/GenBank/DDBJ databases">
        <title>The complete genome sequence of Corynebacterium casei LMG S-19264 (=DSM 44701).</title>
        <authorList>
            <person name="Ruckert C."/>
            <person name="Albersmeier A."/>
            <person name="Kalinowski J."/>
        </authorList>
    </citation>
    <scope>NUCLEOTIDE SEQUENCE [LARGE SCALE GENOMIC DNA]</scope>
    <source>
        <strain evidence="8">LMG S-19264</strain>
    </source>
</reference>
<evidence type="ECO:0000256" key="3">
    <source>
        <dbReference type="ARBA" id="ARBA00022806"/>
    </source>
</evidence>
<feature type="domain" description="Helicase C-terminal" evidence="6">
    <location>
        <begin position="218"/>
        <end position="374"/>
    </location>
</feature>
<evidence type="ECO:0000256" key="4">
    <source>
        <dbReference type="ARBA" id="ARBA00022840"/>
    </source>
</evidence>
<dbReference type="PROSITE" id="PS51192">
    <property type="entry name" value="HELICASE_ATP_BIND_1"/>
    <property type="match status" value="1"/>
</dbReference>
<dbReference type="Pfam" id="PF00271">
    <property type="entry name" value="Helicase_C"/>
    <property type="match status" value="1"/>
</dbReference>
<sequence>MAFTAVASIFDLPTIGRGLPVADDIDRLPGLLSATGRLVVQAPPGTGKTTLVPPALANYLEAPGKVLVTAPRRVAVRAAARRLAQLDGSRIGDKVGFSIRGEHHPGTHVEFMTPGVLLRRLLGDPELAGVGAVAIDEVHERQLDTDLVLAMLLELAELRDDLALVAMSATLDAQRFAGLMNAGVLDTPAVTYPLETHYEPHPGRAGCTREFLTHQAKQAKQVRDDTGHSVLVFVPGVREVEHVCAQIPGALPLHGRLTSAEQDRALTPTDSPRIIVSTSIAESSLTVPGVRAVVDSGLSRVPRRDAARGMTGLVTVSAAQSTVDQRAGRAGREGPGTVIRAYAQSDYQHAAAHITPEIATSDLTEAALMIAAWGGGTDFPLPDKPPHNAWAQAQDALEDIGAVHDGTITALGTRLSRLPLHPRLGRALIECGPQAAPTIAVLSDSPSGNIAAVQPPQREVKHLEKLVSTGSGISDAGIITGLAFPQRIAKKVNDSEYLLASRTRAWLPPGTSIHASEWLAIADVSVAKSGAGKAGSVIRAAATISEPDALEIIGVDETITATFTGGKLQGRAIKRAGPIELSSTPVKVPPDNAAAALADGIRTQGLTLFTFSDKAQALRERMSFLHEQLGDPWPDVESADPEYWLGPELDALAHGASPKSVDMYQALQRLLPWPEANSMDELAPARLAVPSGSHPRIDYSTGRPVVRVKLQECFGLAESPECAGIRVQFHLLSPAGRPLAVTDDLKSFWSGPYAGVRADMRGRYPKHPWPEDPWSAQATARTKNRI</sequence>
<feature type="domain" description="Helicase ATP-binding" evidence="5">
    <location>
        <begin position="29"/>
        <end position="189"/>
    </location>
</feature>
<dbReference type="InterPro" id="IPR007502">
    <property type="entry name" value="Helicase-assoc_dom"/>
</dbReference>
<evidence type="ECO:0000259" key="5">
    <source>
        <dbReference type="PROSITE" id="PS51192"/>
    </source>
</evidence>
<keyword evidence="1" id="KW-0547">Nucleotide-binding</keyword>
<dbReference type="EMBL" id="CP004350">
    <property type="protein sequence ID" value="AHI18798.1"/>
    <property type="molecule type" value="Genomic_DNA"/>
</dbReference>
<dbReference type="SMART" id="SM00847">
    <property type="entry name" value="HA2"/>
    <property type="match status" value="1"/>
</dbReference>
<dbReference type="SUPFAM" id="SSF52540">
    <property type="entry name" value="P-loop containing nucleoside triphosphate hydrolases"/>
    <property type="match status" value="1"/>
</dbReference>
<evidence type="ECO:0000256" key="2">
    <source>
        <dbReference type="ARBA" id="ARBA00022801"/>
    </source>
</evidence>
<dbReference type="Gene3D" id="3.40.50.300">
    <property type="entry name" value="P-loop containing nucleotide triphosphate hydrolases"/>
    <property type="match status" value="2"/>
</dbReference>
<dbReference type="InterPro" id="IPR001650">
    <property type="entry name" value="Helicase_C-like"/>
</dbReference>
<dbReference type="SMART" id="SM00490">
    <property type="entry name" value="HELICc"/>
    <property type="match status" value="1"/>
</dbReference>
<dbReference type="InterPro" id="IPR010225">
    <property type="entry name" value="HrpB"/>
</dbReference>
<dbReference type="Proteomes" id="UP000019226">
    <property type="component" value="Chromosome"/>
</dbReference>
<evidence type="ECO:0000256" key="1">
    <source>
        <dbReference type="ARBA" id="ARBA00022741"/>
    </source>
</evidence>
<dbReference type="PANTHER" id="PTHR43519">
    <property type="entry name" value="ATP-DEPENDENT RNA HELICASE HRPB"/>
    <property type="match status" value="1"/>
</dbReference>
<dbReference type="PANTHER" id="PTHR43519:SF1">
    <property type="entry name" value="ATP-DEPENDENT RNA HELICASE HRPB"/>
    <property type="match status" value="1"/>
</dbReference>
<proteinExistence type="predicted"/>
<dbReference type="Gene3D" id="1.20.120.1080">
    <property type="match status" value="1"/>
</dbReference>
<accession>A0ABM5PLP9</accession>
<keyword evidence="3 7" id="KW-0347">Helicase</keyword>
<dbReference type="RefSeq" id="WP_051461226.1">
    <property type="nucleotide sequence ID" value="NZ_CP004350.1"/>
</dbReference>
<keyword evidence="4" id="KW-0067">ATP-binding</keyword>
<dbReference type="Pfam" id="PF08482">
    <property type="entry name" value="HrpB_C"/>
    <property type="match status" value="1"/>
</dbReference>